<dbReference type="STRING" id="439219.SAMN02910293_00457"/>
<gene>
    <name evidence="1" type="ORF">SAMN02910293_00457</name>
</gene>
<name>A0A1G6AL28_9STRE</name>
<dbReference type="EMBL" id="FMXP01000005">
    <property type="protein sequence ID" value="SDB09096.1"/>
    <property type="molecule type" value="Genomic_DNA"/>
</dbReference>
<dbReference type="RefSeq" id="WP_176752514.1">
    <property type="nucleotide sequence ID" value="NZ_FMXP01000005.1"/>
</dbReference>
<evidence type="ECO:0000313" key="2">
    <source>
        <dbReference type="Proteomes" id="UP000182508"/>
    </source>
</evidence>
<reference evidence="1 2" key="1">
    <citation type="submission" date="2016-10" db="EMBL/GenBank/DDBJ databases">
        <authorList>
            <person name="de Groot N.N."/>
        </authorList>
    </citation>
    <scope>NUCLEOTIDE SEQUENCE [LARGE SCALE GENOMIC DNA]</scope>
    <source>
        <strain evidence="1 2">A-4</strain>
    </source>
</reference>
<keyword evidence="2" id="KW-1185">Reference proteome</keyword>
<accession>A0A1G6AL28</accession>
<evidence type="ECO:0000313" key="1">
    <source>
        <dbReference type="EMBL" id="SDB09096.1"/>
    </source>
</evidence>
<sequence>MNDLDSWLARVVTGVGIAVAISKEARSWYVSIKEQQKKRQPKPRKWKR</sequence>
<protein>
    <submittedName>
        <fullName evidence="1">Uncharacterized protein</fullName>
    </submittedName>
</protein>
<dbReference type="Proteomes" id="UP000182508">
    <property type="component" value="Unassembled WGS sequence"/>
</dbReference>
<proteinExistence type="predicted"/>
<dbReference type="AlphaFoldDB" id="A0A1G6AL28"/>
<organism evidence="1 2">
    <name type="scientific">Streptococcus henryi</name>
    <dbReference type="NCBI Taxonomy" id="439219"/>
    <lineage>
        <taxon>Bacteria</taxon>
        <taxon>Bacillati</taxon>
        <taxon>Bacillota</taxon>
        <taxon>Bacilli</taxon>
        <taxon>Lactobacillales</taxon>
        <taxon>Streptococcaceae</taxon>
        <taxon>Streptococcus</taxon>
    </lineage>
</organism>